<comment type="caution">
    <text evidence="6">The sequence shown here is derived from an EMBL/GenBank/DDBJ whole genome shotgun (WGS) entry which is preliminary data.</text>
</comment>
<evidence type="ECO:0000313" key="7">
    <source>
        <dbReference type="Proteomes" id="UP000321192"/>
    </source>
</evidence>
<reference evidence="6 7" key="1">
    <citation type="submission" date="2018-09" db="EMBL/GenBank/DDBJ databases">
        <title>Metagenome Assembled Genomes from an Advanced Water Purification Facility.</title>
        <authorList>
            <person name="Stamps B.W."/>
            <person name="Spear J.R."/>
        </authorList>
    </citation>
    <scope>NUCLEOTIDE SEQUENCE [LARGE SCALE GENOMIC DNA]</scope>
    <source>
        <strain evidence="6">Bin_27_1</strain>
    </source>
</reference>
<evidence type="ECO:0000256" key="4">
    <source>
        <dbReference type="SAM" id="MobiDB-lite"/>
    </source>
</evidence>
<dbReference type="GO" id="GO:0005737">
    <property type="term" value="C:cytoplasm"/>
    <property type="evidence" value="ECO:0007669"/>
    <property type="project" value="TreeGrafter"/>
</dbReference>
<name>A0A5C7SDK9_THASP</name>
<protein>
    <recommendedName>
        <fullName evidence="5">Quinolinate phosphoribosyl transferase C-terminal domain-containing protein</fullName>
    </recommendedName>
</protein>
<evidence type="ECO:0000256" key="3">
    <source>
        <dbReference type="ARBA" id="ARBA00022679"/>
    </source>
</evidence>
<sequence length="221" mass="23113">MNVASCLHDHELARLLARTPHAAASRPTRWASAAAGGVPVACTRKNVPGTRALSAKAVRAGGARLHRLGLSETLLVFDEHRRFLDEDPATTVRRLKAAEPEKKIVVEVADVEEAVRWAQAGADVLQLEKFAPERVAACRRLVDAARPGVKLAATGGVDAGNARAYADAGADLIVSSAPYWAPPRDVKVAFARLDGARIDRACAGPGAPSTPASGGLDHGNA</sequence>
<dbReference type="Pfam" id="PF01729">
    <property type="entry name" value="QRPTase_C"/>
    <property type="match status" value="1"/>
</dbReference>
<dbReference type="Proteomes" id="UP000321192">
    <property type="component" value="Unassembled WGS sequence"/>
</dbReference>
<dbReference type="PANTHER" id="PTHR32179:SF4">
    <property type="entry name" value="PYROPHOSPHORYLASE MODD-RELATED"/>
    <property type="match status" value="1"/>
</dbReference>
<dbReference type="InterPro" id="IPR036068">
    <property type="entry name" value="Nicotinate_pribotase-like_C"/>
</dbReference>
<dbReference type="Gene3D" id="3.20.20.70">
    <property type="entry name" value="Aldolase class I"/>
    <property type="match status" value="1"/>
</dbReference>
<dbReference type="PANTHER" id="PTHR32179">
    <property type="entry name" value="NICOTINATE-NUCLEOTIDE PYROPHOSPHORYLASE [CARBOXYLATING]"/>
    <property type="match status" value="1"/>
</dbReference>
<dbReference type="RefSeq" id="WP_276660387.1">
    <property type="nucleotide sequence ID" value="NZ_SSFD01000261.1"/>
</dbReference>
<evidence type="ECO:0000313" key="6">
    <source>
        <dbReference type="EMBL" id="TXH81894.1"/>
    </source>
</evidence>
<comment type="similarity">
    <text evidence="1">Belongs to the NadC/ModD family.</text>
</comment>
<feature type="domain" description="Quinolinate phosphoribosyl transferase C-terminal" evidence="5">
    <location>
        <begin position="30"/>
        <end position="187"/>
    </location>
</feature>
<dbReference type="AlphaFoldDB" id="A0A5C7SDK9"/>
<feature type="region of interest" description="Disordered" evidence="4">
    <location>
        <begin position="201"/>
        <end position="221"/>
    </location>
</feature>
<accession>A0A5C7SDK9</accession>
<evidence type="ECO:0000259" key="5">
    <source>
        <dbReference type="Pfam" id="PF01729"/>
    </source>
</evidence>
<dbReference type="SUPFAM" id="SSF51690">
    <property type="entry name" value="Nicotinate/Quinolinate PRTase C-terminal domain-like"/>
    <property type="match status" value="1"/>
</dbReference>
<keyword evidence="2" id="KW-0328">Glycosyltransferase</keyword>
<feature type="compositionally biased region" description="Low complexity" evidence="4">
    <location>
        <begin position="201"/>
        <end position="215"/>
    </location>
</feature>
<organism evidence="6 7">
    <name type="scientific">Thauera aminoaromatica</name>
    <dbReference type="NCBI Taxonomy" id="164330"/>
    <lineage>
        <taxon>Bacteria</taxon>
        <taxon>Pseudomonadati</taxon>
        <taxon>Pseudomonadota</taxon>
        <taxon>Betaproteobacteria</taxon>
        <taxon>Rhodocyclales</taxon>
        <taxon>Zoogloeaceae</taxon>
        <taxon>Thauera</taxon>
    </lineage>
</organism>
<dbReference type="InterPro" id="IPR002638">
    <property type="entry name" value="Quinolinate_PRibosylTrfase_C"/>
</dbReference>
<evidence type="ECO:0000256" key="2">
    <source>
        <dbReference type="ARBA" id="ARBA00022676"/>
    </source>
</evidence>
<proteinExistence type="inferred from homology"/>
<dbReference type="GO" id="GO:0009435">
    <property type="term" value="P:NAD+ biosynthetic process"/>
    <property type="evidence" value="ECO:0007669"/>
    <property type="project" value="InterPro"/>
</dbReference>
<dbReference type="GO" id="GO:0004514">
    <property type="term" value="F:nicotinate-nucleotide diphosphorylase (carboxylating) activity"/>
    <property type="evidence" value="ECO:0007669"/>
    <property type="project" value="InterPro"/>
</dbReference>
<dbReference type="InterPro" id="IPR013785">
    <property type="entry name" value="Aldolase_TIM"/>
</dbReference>
<dbReference type="GO" id="GO:0034213">
    <property type="term" value="P:quinolinate catabolic process"/>
    <property type="evidence" value="ECO:0007669"/>
    <property type="project" value="TreeGrafter"/>
</dbReference>
<evidence type="ECO:0000256" key="1">
    <source>
        <dbReference type="ARBA" id="ARBA00009400"/>
    </source>
</evidence>
<keyword evidence="3" id="KW-0808">Transferase</keyword>
<dbReference type="EMBL" id="SSFD01000261">
    <property type="protein sequence ID" value="TXH81894.1"/>
    <property type="molecule type" value="Genomic_DNA"/>
</dbReference>
<dbReference type="FunFam" id="3.20.20.70:FF:000030">
    <property type="entry name" value="Nicotinate-nucleotide pyrophosphorylase, carboxylating"/>
    <property type="match status" value="1"/>
</dbReference>
<dbReference type="InterPro" id="IPR027277">
    <property type="entry name" value="NadC/ModD"/>
</dbReference>
<gene>
    <name evidence="6" type="ORF">E6Q80_16435</name>
</gene>